<accession>A0A545UYR1</accession>
<proteinExistence type="predicted"/>
<dbReference type="EMBL" id="SPUK01000009">
    <property type="protein sequence ID" value="TQV94625.1"/>
    <property type="molecule type" value="Genomic_DNA"/>
</dbReference>
<name>A0A545UYR1_9HYPO</name>
<gene>
    <name evidence="1" type="ORF">IF1G_06636</name>
</gene>
<keyword evidence="2" id="KW-1185">Reference proteome</keyword>
<reference evidence="1 2" key="1">
    <citation type="journal article" date="2019" name="Appl. Microbiol. Biotechnol.">
        <title>Genome sequence of Isaria javanica and comparative genome analysis insights into family S53 peptidase evolution in fungal entomopathogens.</title>
        <authorList>
            <person name="Lin R."/>
            <person name="Zhang X."/>
            <person name="Xin B."/>
            <person name="Zou M."/>
            <person name="Gao Y."/>
            <person name="Qin F."/>
            <person name="Hu Q."/>
            <person name="Xie B."/>
            <person name="Cheng X."/>
        </authorList>
    </citation>
    <scope>NUCLEOTIDE SEQUENCE [LARGE SCALE GENOMIC DNA]</scope>
    <source>
        <strain evidence="1 2">IJ1G</strain>
    </source>
</reference>
<dbReference type="AlphaFoldDB" id="A0A545UYR1"/>
<sequence>MGQPREEFRAKHRTWQPSESFKGIPSCLKFPRSHRSGKVGGQHAGVNVDVRARRERLSVPIILLGFANSSSNHNRNCAEWMFLGGQVYANFRMLGKTCSNRCKRPRANSIEAMLSLSLSLSLFPSKALIWRQGLARAPASGVPGATLLVAATDPPGGARKQPLTATATTKIGPSGFSPANASAAQKRTLSITI</sequence>
<evidence type="ECO:0000313" key="2">
    <source>
        <dbReference type="Proteomes" id="UP000315783"/>
    </source>
</evidence>
<organism evidence="1 2">
    <name type="scientific">Cordyceps javanica</name>
    <dbReference type="NCBI Taxonomy" id="43265"/>
    <lineage>
        <taxon>Eukaryota</taxon>
        <taxon>Fungi</taxon>
        <taxon>Dikarya</taxon>
        <taxon>Ascomycota</taxon>
        <taxon>Pezizomycotina</taxon>
        <taxon>Sordariomycetes</taxon>
        <taxon>Hypocreomycetidae</taxon>
        <taxon>Hypocreales</taxon>
        <taxon>Cordycipitaceae</taxon>
        <taxon>Cordyceps</taxon>
    </lineage>
</organism>
<dbReference type="Proteomes" id="UP000315783">
    <property type="component" value="Unassembled WGS sequence"/>
</dbReference>
<evidence type="ECO:0000313" key="1">
    <source>
        <dbReference type="EMBL" id="TQV94625.1"/>
    </source>
</evidence>
<comment type="caution">
    <text evidence="1">The sequence shown here is derived from an EMBL/GenBank/DDBJ whole genome shotgun (WGS) entry which is preliminary data.</text>
</comment>
<protein>
    <submittedName>
        <fullName evidence="1">Uncharacterized protein</fullName>
    </submittedName>
</protein>